<feature type="domain" description="ER-bound oxygenase mpaB/mpaB'/Rubber oxygenase catalytic" evidence="1">
    <location>
        <begin position="12"/>
        <end position="241"/>
    </location>
</feature>
<comment type="caution">
    <text evidence="2">The sequence shown here is derived from an EMBL/GenBank/DDBJ whole genome shotgun (WGS) entry which is preliminary data.</text>
</comment>
<dbReference type="OrthoDB" id="108890at2"/>
<dbReference type="AlphaFoldDB" id="A0A066TXA5"/>
<dbReference type="InterPro" id="IPR018713">
    <property type="entry name" value="MPAB/Lcp_cat_dom"/>
</dbReference>
<dbReference type="PANTHER" id="PTHR36151">
    <property type="entry name" value="BLR2777 PROTEIN"/>
    <property type="match status" value="1"/>
</dbReference>
<dbReference type="EMBL" id="JMQI01000079">
    <property type="protein sequence ID" value="KDN16539.1"/>
    <property type="molecule type" value="Genomic_DNA"/>
</dbReference>
<dbReference type="eggNOG" id="COG3662">
    <property type="taxonomic scope" value="Bacteria"/>
</dbReference>
<dbReference type="Proteomes" id="UP000027345">
    <property type="component" value="Unassembled WGS sequence"/>
</dbReference>
<evidence type="ECO:0000259" key="1">
    <source>
        <dbReference type="Pfam" id="PF09995"/>
    </source>
</evidence>
<protein>
    <recommendedName>
        <fullName evidence="1">ER-bound oxygenase mpaB/mpaB'/Rubber oxygenase catalytic domain-containing protein</fullName>
    </recommendedName>
</protein>
<gene>
    <name evidence="2" type="ORF">DV20_39130</name>
</gene>
<sequence>MARPIVRGTAAWKYFGDFRDGLLAGQVLVLQVAHPVVAAGVRDHSDYTADPWTRLMRTGASLSIYVYGGEAGARAEAERLRALHRTFTGVADGRRYSALDPAAYAWVHATLVKVPVDAQRFFGRQLSTSELFEYYAQMCDVGRMLGVRSQDLPPDWAAFERYYDSMVAGFSANEAIAELFETIRTVRKPVRWLPGSWWRWHARIQMFLIRATLPPAFRERLGLQWTDRDQRRFDRFASGLRLLATPMPPGLRTAHMRWIGKLNVWFRAHPRVYRALIRGDGPGSAPPRA</sequence>
<dbReference type="Pfam" id="PF09995">
    <property type="entry name" value="MPAB_Lcp_cat"/>
    <property type="match status" value="1"/>
</dbReference>
<name>A0A066TXA5_9PSEU</name>
<organism evidence="2 3">
    <name type="scientific">Amycolatopsis rifamycinica</name>
    <dbReference type="NCBI Taxonomy" id="287986"/>
    <lineage>
        <taxon>Bacteria</taxon>
        <taxon>Bacillati</taxon>
        <taxon>Actinomycetota</taxon>
        <taxon>Actinomycetes</taxon>
        <taxon>Pseudonocardiales</taxon>
        <taxon>Pseudonocardiaceae</taxon>
        <taxon>Amycolatopsis</taxon>
    </lineage>
</organism>
<dbReference type="RefSeq" id="WP_043788429.1">
    <property type="nucleotide sequence ID" value="NZ_JMQI01000079.1"/>
</dbReference>
<dbReference type="PANTHER" id="PTHR36151:SF3">
    <property type="entry name" value="ER-BOUND OXYGENASE MPAB_MPAB'_RUBBER OXYGENASE CATALYTIC DOMAIN-CONTAINING PROTEIN"/>
    <property type="match status" value="1"/>
</dbReference>
<dbReference type="STRING" id="287986.DV20_39130"/>
<accession>A0A066TXA5</accession>
<reference evidence="2 3" key="1">
    <citation type="submission" date="2014-05" db="EMBL/GenBank/DDBJ databases">
        <title>Draft genome sequence of Amycolatopsis rifamycinica DSM 46095.</title>
        <authorList>
            <person name="Lal R."/>
            <person name="Saxena A."/>
            <person name="Kumari R."/>
            <person name="Mukherjee U."/>
            <person name="Singh P."/>
            <person name="Sangwan N."/>
            <person name="Mahato N.K."/>
        </authorList>
    </citation>
    <scope>NUCLEOTIDE SEQUENCE [LARGE SCALE GENOMIC DNA]</scope>
    <source>
        <strain evidence="2 3">DSM 46095</strain>
    </source>
</reference>
<evidence type="ECO:0000313" key="3">
    <source>
        <dbReference type="Proteomes" id="UP000027345"/>
    </source>
</evidence>
<dbReference type="GO" id="GO:0016491">
    <property type="term" value="F:oxidoreductase activity"/>
    <property type="evidence" value="ECO:0007669"/>
    <property type="project" value="InterPro"/>
</dbReference>
<proteinExistence type="predicted"/>
<keyword evidence="3" id="KW-1185">Reference proteome</keyword>
<evidence type="ECO:0000313" key="2">
    <source>
        <dbReference type="EMBL" id="KDN16539.1"/>
    </source>
</evidence>